<sequence length="198" mass="22792">MNRNKAMISIIVLLLLIAFFPLKWLFEQNKSLYDQIEHVITAKDSDFKELLHIHADRKRTLAFYTTNKSELCVVLLKKKLHGYSWGAYINRSSMFVGRELSWQGSESQETDIHLLYGVVENPEITQILLISEDSQPAHIIKKGENAIWYFLAESSLKSPITIQASNKNGKTLYETGNAEFWKQPILNIYPQIAYPSSL</sequence>
<keyword evidence="1" id="KW-1133">Transmembrane helix</keyword>
<feature type="transmembrane region" description="Helical" evidence="1">
    <location>
        <begin position="6"/>
        <end position="26"/>
    </location>
</feature>
<dbReference type="RefSeq" id="WP_236284666.1">
    <property type="nucleotide sequence ID" value="NZ_CAKMMW010000002.1"/>
</dbReference>
<keyword evidence="1" id="KW-0472">Membrane</keyword>
<protein>
    <submittedName>
        <fullName evidence="2">Uncharacterized protein</fullName>
    </submittedName>
</protein>
<keyword evidence="1" id="KW-0812">Transmembrane</keyword>
<accession>A0ABM9BVB1</accession>
<proteinExistence type="predicted"/>
<name>A0ABM9BVB1_9BACL</name>
<dbReference type="EMBL" id="CAKMMW010000002">
    <property type="protein sequence ID" value="CAH1195582.1"/>
    <property type="molecule type" value="Genomic_DNA"/>
</dbReference>
<dbReference type="Proteomes" id="UP000838821">
    <property type="component" value="Unassembled WGS sequence"/>
</dbReference>
<keyword evidence="3" id="KW-1185">Reference proteome</keyword>
<evidence type="ECO:0000313" key="3">
    <source>
        <dbReference type="Proteomes" id="UP000838821"/>
    </source>
</evidence>
<organism evidence="2 3">
    <name type="scientific">Paenibacillus allorhizoplanae</name>
    <dbReference type="NCBI Taxonomy" id="2905648"/>
    <lineage>
        <taxon>Bacteria</taxon>
        <taxon>Bacillati</taxon>
        <taxon>Bacillota</taxon>
        <taxon>Bacilli</taxon>
        <taxon>Bacillales</taxon>
        <taxon>Paenibacillaceae</taxon>
        <taxon>Paenibacillus</taxon>
    </lineage>
</organism>
<evidence type="ECO:0000256" key="1">
    <source>
        <dbReference type="SAM" id="Phobius"/>
    </source>
</evidence>
<reference evidence="2" key="1">
    <citation type="submission" date="2022-01" db="EMBL/GenBank/DDBJ databases">
        <authorList>
            <person name="Criscuolo A."/>
        </authorList>
    </citation>
    <scope>NUCLEOTIDE SEQUENCE</scope>
    <source>
        <strain evidence="2">CIP111891</strain>
    </source>
</reference>
<comment type="caution">
    <text evidence="2">The sequence shown here is derived from an EMBL/GenBank/DDBJ whole genome shotgun (WGS) entry which is preliminary data.</text>
</comment>
<gene>
    <name evidence="2" type="ORF">PAECIP111891_00703</name>
</gene>
<evidence type="ECO:0000313" key="2">
    <source>
        <dbReference type="EMBL" id="CAH1195582.1"/>
    </source>
</evidence>